<dbReference type="Gene3D" id="3.40.50.300">
    <property type="entry name" value="P-loop containing nucleotide triphosphate hydrolases"/>
    <property type="match status" value="1"/>
</dbReference>
<dbReference type="AlphaFoldDB" id="A0A422ND04"/>
<reference evidence="4 5" key="1">
    <citation type="journal article" date="2018" name="BMC Genomics">
        <title>Genomic comparison of Trypanosoma conorhini and Trypanosoma rangeli to Trypanosoma cruzi strains of high and low virulence.</title>
        <authorList>
            <person name="Bradwell K.R."/>
            <person name="Koparde V.N."/>
            <person name="Matveyev A.V."/>
            <person name="Serrano M.G."/>
            <person name="Alves J.M."/>
            <person name="Parikh H."/>
            <person name="Huang B."/>
            <person name="Lee V."/>
            <person name="Espinosa-Alvarez O."/>
            <person name="Ortiz P.A."/>
            <person name="Costa-Martins A.G."/>
            <person name="Teixeira M.M."/>
            <person name="Buck G.A."/>
        </authorList>
    </citation>
    <scope>NUCLEOTIDE SEQUENCE [LARGE SCALE GENOMIC DNA]</scope>
    <source>
        <strain evidence="4 5">025E</strain>
    </source>
</reference>
<dbReference type="GO" id="GO:0005737">
    <property type="term" value="C:cytoplasm"/>
    <property type="evidence" value="ECO:0007669"/>
    <property type="project" value="UniProtKB-ARBA"/>
</dbReference>
<dbReference type="GO" id="GO:0005524">
    <property type="term" value="F:ATP binding"/>
    <property type="evidence" value="ECO:0007669"/>
    <property type="project" value="InterPro"/>
</dbReference>
<dbReference type="SUPFAM" id="SSF52540">
    <property type="entry name" value="P-loop containing nucleoside triphosphate hydrolases"/>
    <property type="match status" value="1"/>
</dbReference>
<feature type="signal peptide" evidence="2">
    <location>
        <begin position="1"/>
        <end position="32"/>
    </location>
</feature>
<dbReference type="OrthoDB" id="19623at2759"/>
<dbReference type="InterPro" id="IPR001270">
    <property type="entry name" value="ClpA/B"/>
</dbReference>
<evidence type="ECO:0000259" key="3">
    <source>
        <dbReference type="SMART" id="SM00382"/>
    </source>
</evidence>
<feature type="chain" id="PRO_5019554345" description="AAA+ ATPase domain-containing protein" evidence="2">
    <location>
        <begin position="33"/>
        <end position="458"/>
    </location>
</feature>
<feature type="domain" description="AAA+ ATPase" evidence="3">
    <location>
        <begin position="130"/>
        <end position="283"/>
    </location>
</feature>
<comment type="caution">
    <text evidence="4">The sequence shown here is derived from an EMBL/GenBank/DDBJ whole genome shotgun (WGS) entry which is preliminary data.</text>
</comment>
<sequence>MPARRHSPRGVSAVATVVAALILLLLIFPASPLRPSSVAAEVELVEWRCPRCPICAARGTPLLLRLRHCVLTALPAALVRREFALAKDEALRQRVMKDVEELLLTRVAGQEHVKGAILEAVRRKLSYPQDPLVLHFAGDNGVGKTHTARLLSLATSLRCAPSRPACDMGDNMLVISGTGFDGMPVADARLRIMQRVTAHQKAYPHGIVLLDDLTAMHPKLVAALAPLLGRAERFEEQPAGTPSLAQLLVVVTTDFGQQGRTWGKSTAEVEQLVRDEFAGLYGTLTSAFTRTMLFAAFSRRDAEKLVQMAVAALPCTRYWSDGGAVVASSIDELAVAFLVERHRETWEGKENGHALRRAVEDSLISLLLQYFDQHGHDTVVWAYFRLDELTAKIVLSTGAERYQTDTRSIGYSGVAAGPGGAAAAAAAAAATTADRPGEGKAEEFAERGIGPYTLNGDL</sequence>
<dbReference type="EMBL" id="MKKU01000725">
    <property type="protein sequence ID" value="RNF03384.1"/>
    <property type="molecule type" value="Genomic_DNA"/>
</dbReference>
<dbReference type="Proteomes" id="UP000284403">
    <property type="component" value="Unassembled WGS sequence"/>
</dbReference>
<evidence type="ECO:0000256" key="2">
    <source>
        <dbReference type="SAM" id="SignalP"/>
    </source>
</evidence>
<dbReference type="InterPro" id="IPR010448">
    <property type="entry name" value="Torsin"/>
</dbReference>
<evidence type="ECO:0000256" key="1">
    <source>
        <dbReference type="ARBA" id="ARBA00006235"/>
    </source>
</evidence>
<comment type="similarity">
    <text evidence="1">Belongs to the ClpA/ClpB family. Torsin subfamily.</text>
</comment>
<keyword evidence="5" id="KW-1185">Reference proteome</keyword>
<organism evidence="4 5">
    <name type="scientific">Trypanosoma conorhini</name>
    <dbReference type="NCBI Taxonomy" id="83891"/>
    <lineage>
        <taxon>Eukaryota</taxon>
        <taxon>Discoba</taxon>
        <taxon>Euglenozoa</taxon>
        <taxon>Kinetoplastea</taxon>
        <taxon>Metakinetoplastina</taxon>
        <taxon>Trypanosomatida</taxon>
        <taxon>Trypanosomatidae</taxon>
        <taxon>Trypanosoma</taxon>
    </lineage>
</organism>
<dbReference type="SMART" id="SM00382">
    <property type="entry name" value="AAA"/>
    <property type="match status" value="1"/>
</dbReference>
<evidence type="ECO:0000313" key="4">
    <source>
        <dbReference type="EMBL" id="RNF03384.1"/>
    </source>
</evidence>
<dbReference type="GeneID" id="40321799"/>
<dbReference type="RefSeq" id="XP_029224831.1">
    <property type="nucleotide sequence ID" value="XM_029375043.1"/>
</dbReference>
<gene>
    <name evidence="4" type="ORF">Tco025E_08188</name>
</gene>
<dbReference type="GO" id="GO:0016887">
    <property type="term" value="F:ATP hydrolysis activity"/>
    <property type="evidence" value="ECO:0007669"/>
    <property type="project" value="InterPro"/>
</dbReference>
<evidence type="ECO:0000313" key="5">
    <source>
        <dbReference type="Proteomes" id="UP000284403"/>
    </source>
</evidence>
<dbReference type="InterPro" id="IPR027417">
    <property type="entry name" value="P-loop_NTPase"/>
</dbReference>
<keyword evidence="2" id="KW-0732">Signal</keyword>
<dbReference type="InterPro" id="IPR003593">
    <property type="entry name" value="AAA+_ATPase"/>
</dbReference>
<protein>
    <recommendedName>
        <fullName evidence="3">AAA+ ATPase domain-containing protein</fullName>
    </recommendedName>
</protein>
<dbReference type="PRINTS" id="PR00300">
    <property type="entry name" value="CLPPROTEASEA"/>
</dbReference>
<name>A0A422ND04_9TRYP</name>
<proteinExistence type="inferred from homology"/>
<accession>A0A422ND04</accession>
<dbReference type="PANTHER" id="PTHR10760">
    <property type="entry name" value="TORSIN"/>
    <property type="match status" value="1"/>
</dbReference>
<dbReference type="PANTHER" id="PTHR10760:SF16">
    <property type="entry name" value="AAA+ ATPASE DOMAIN-CONTAINING PROTEIN"/>
    <property type="match status" value="1"/>
</dbReference>